<protein>
    <submittedName>
        <fullName evidence="2">Uncharacterized protein</fullName>
    </submittedName>
</protein>
<gene>
    <name evidence="2" type="ORF">S03H2_45195</name>
</gene>
<accession>X1JH24</accession>
<feature type="compositionally biased region" description="Basic residues" evidence="1">
    <location>
        <begin position="18"/>
        <end position="32"/>
    </location>
</feature>
<feature type="region of interest" description="Disordered" evidence="1">
    <location>
        <begin position="1"/>
        <end position="32"/>
    </location>
</feature>
<reference evidence="2" key="1">
    <citation type="journal article" date="2014" name="Front. Microbiol.">
        <title>High frequency of phylogenetically diverse reductive dehalogenase-homologous genes in deep subseafloor sedimentary metagenomes.</title>
        <authorList>
            <person name="Kawai M."/>
            <person name="Futagami T."/>
            <person name="Toyoda A."/>
            <person name="Takaki Y."/>
            <person name="Nishi S."/>
            <person name="Hori S."/>
            <person name="Arai W."/>
            <person name="Tsubouchi T."/>
            <person name="Morono Y."/>
            <person name="Uchiyama I."/>
            <person name="Ito T."/>
            <person name="Fujiyama A."/>
            <person name="Inagaki F."/>
            <person name="Takami H."/>
        </authorList>
    </citation>
    <scope>NUCLEOTIDE SEQUENCE</scope>
    <source>
        <strain evidence="2">Expedition CK06-06</strain>
    </source>
</reference>
<proteinExistence type="predicted"/>
<feature type="non-terminal residue" evidence="2">
    <location>
        <position position="1"/>
    </location>
</feature>
<name>X1JH24_9ZZZZ</name>
<dbReference type="AlphaFoldDB" id="X1JH24"/>
<evidence type="ECO:0000256" key="1">
    <source>
        <dbReference type="SAM" id="MobiDB-lite"/>
    </source>
</evidence>
<sequence>NTDQDNANNMDIGEAKMAKKKGKKKKFNIGGR</sequence>
<organism evidence="2">
    <name type="scientific">marine sediment metagenome</name>
    <dbReference type="NCBI Taxonomy" id="412755"/>
    <lineage>
        <taxon>unclassified sequences</taxon>
        <taxon>metagenomes</taxon>
        <taxon>ecological metagenomes</taxon>
    </lineage>
</organism>
<dbReference type="EMBL" id="BARU01028298">
    <property type="protein sequence ID" value="GAH69038.1"/>
    <property type="molecule type" value="Genomic_DNA"/>
</dbReference>
<comment type="caution">
    <text evidence="2">The sequence shown here is derived from an EMBL/GenBank/DDBJ whole genome shotgun (WGS) entry which is preliminary data.</text>
</comment>
<evidence type="ECO:0000313" key="2">
    <source>
        <dbReference type="EMBL" id="GAH69038.1"/>
    </source>
</evidence>